<dbReference type="AlphaFoldDB" id="H5UUB2"/>
<evidence type="ECO:0000313" key="12">
    <source>
        <dbReference type="EMBL" id="GAB49320.1"/>
    </source>
</evidence>
<feature type="region of interest" description="Disordered" evidence="9">
    <location>
        <begin position="43"/>
        <end position="70"/>
    </location>
</feature>
<evidence type="ECO:0000256" key="6">
    <source>
        <dbReference type="ARBA" id="ARBA00023002"/>
    </source>
</evidence>
<evidence type="ECO:0000256" key="2">
    <source>
        <dbReference type="ARBA" id="ARBA00022559"/>
    </source>
</evidence>
<dbReference type="Pfam" id="PF04261">
    <property type="entry name" value="Dyp_perox_N"/>
    <property type="match status" value="1"/>
</dbReference>
<dbReference type="InterPro" id="IPR048328">
    <property type="entry name" value="Dyp_perox_C"/>
</dbReference>
<organism evidence="12 13">
    <name type="scientific">Mobilicoccus pelagius NBRC 104925</name>
    <dbReference type="NCBI Taxonomy" id="1089455"/>
    <lineage>
        <taxon>Bacteria</taxon>
        <taxon>Bacillati</taxon>
        <taxon>Actinomycetota</taxon>
        <taxon>Actinomycetes</taxon>
        <taxon>Micrococcales</taxon>
        <taxon>Dermatophilaceae</taxon>
        <taxon>Mobilicoccus</taxon>
    </lineage>
</organism>
<keyword evidence="7" id="KW-0408">Iron</keyword>
<gene>
    <name evidence="12" type="ORF">MOPEL_100_00080</name>
</gene>
<evidence type="ECO:0000256" key="4">
    <source>
        <dbReference type="ARBA" id="ARBA00022723"/>
    </source>
</evidence>
<evidence type="ECO:0000256" key="3">
    <source>
        <dbReference type="ARBA" id="ARBA00022617"/>
    </source>
</evidence>
<dbReference type="RefSeq" id="WP_009483163.1">
    <property type="nucleotide sequence ID" value="NZ_BAFE01000077.1"/>
</dbReference>
<reference evidence="12 13" key="1">
    <citation type="submission" date="2012-02" db="EMBL/GenBank/DDBJ databases">
        <title>Whole genome shotgun sequence of Mobilicoccus pelagius NBRC 104925.</title>
        <authorList>
            <person name="Yoshida Y."/>
            <person name="Hosoyama A."/>
            <person name="Tsuchikane K."/>
            <person name="Katsumata H."/>
            <person name="Yamazaki S."/>
            <person name="Fujita N."/>
        </authorList>
    </citation>
    <scope>NUCLEOTIDE SEQUENCE [LARGE SCALE GENOMIC DNA]</scope>
    <source>
        <strain evidence="12 13">NBRC 104925</strain>
    </source>
</reference>
<dbReference type="GO" id="GO:0005829">
    <property type="term" value="C:cytosol"/>
    <property type="evidence" value="ECO:0007669"/>
    <property type="project" value="TreeGrafter"/>
</dbReference>
<name>H5UUB2_9MICO</name>
<keyword evidence="6" id="KW-0560">Oxidoreductase</keyword>
<dbReference type="Pfam" id="PF20628">
    <property type="entry name" value="Dyp_perox_C"/>
    <property type="match status" value="1"/>
</dbReference>
<comment type="cofactor">
    <cofactor evidence="1">
        <name>heme b</name>
        <dbReference type="ChEBI" id="CHEBI:60344"/>
    </cofactor>
</comment>
<dbReference type="InterPro" id="IPR006314">
    <property type="entry name" value="Dyp_peroxidase"/>
</dbReference>
<dbReference type="PROSITE" id="PS51404">
    <property type="entry name" value="DYP_PEROXIDASE"/>
    <property type="match status" value="1"/>
</dbReference>
<keyword evidence="13" id="KW-1185">Reference proteome</keyword>
<dbReference type="PANTHER" id="PTHR30521">
    <property type="entry name" value="DEFERROCHELATASE/PEROXIDASE"/>
    <property type="match status" value="1"/>
</dbReference>
<feature type="domain" description="Dyp-type peroxidase C-terminal" evidence="11">
    <location>
        <begin position="235"/>
        <end position="416"/>
    </location>
</feature>
<proteinExistence type="inferred from homology"/>
<dbReference type="OrthoDB" id="9781066at2"/>
<dbReference type="STRING" id="1089455.MOPEL_100_00080"/>
<evidence type="ECO:0000259" key="10">
    <source>
        <dbReference type="Pfam" id="PF04261"/>
    </source>
</evidence>
<sequence>MTEGTPTSSRLSRRALLGGGAVLAGTTLGGGVVGHAVGALGNGRSETMPSTDGVAGPGAAGRPGSDAVAGKATEPFWGAHQSGIATPHQAHGVFLGFDLRRGADANSVRSMLRMLTDDAARLTAGRGPLGAVDAELATTPARLTVTFGFGVGLFDAIGKPEACPPHVRSMPAFRTDRLDRRWGSTDLLLQVCSEDPMTLTFAERRLVRDASDFATLRWAQRGFLPARGTEPDGTTPRNLMGMRDGTANESDPNEVAAVLWNDGSTHPWLAGGSQLVLRRIRIDMATWDDLEIEAKEVAFGRRVADGSPLNGSKESDSIDREAVDEQGFTIISPTAHAARAQARSGRERMIRRPYNYAVDTETGTETGTEEGLLFAAYQADLGTAFVPVQRRLAESDALNTWTTHIGSASYAIPPGAKEGSFVGDTLLRA</sequence>
<feature type="domain" description="Dyp-type peroxidase N-terminal" evidence="10">
    <location>
        <begin position="81"/>
        <end position="223"/>
    </location>
</feature>
<accession>H5UUB2</accession>
<protein>
    <submittedName>
        <fullName evidence="12">Putative peroxidase</fullName>
    </submittedName>
</protein>
<evidence type="ECO:0000313" key="13">
    <source>
        <dbReference type="Proteomes" id="UP000004367"/>
    </source>
</evidence>
<dbReference type="SUPFAM" id="SSF54909">
    <property type="entry name" value="Dimeric alpha+beta barrel"/>
    <property type="match status" value="1"/>
</dbReference>
<dbReference type="EMBL" id="BAFE01000077">
    <property type="protein sequence ID" value="GAB49320.1"/>
    <property type="molecule type" value="Genomic_DNA"/>
</dbReference>
<comment type="caution">
    <text evidence="12">The sequence shown here is derived from an EMBL/GenBank/DDBJ whole genome shotgun (WGS) entry which is preliminary data.</text>
</comment>
<dbReference type="PROSITE" id="PS51318">
    <property type="entry name" value="TAT"/>
    <property type="match status" value="1"/>
</dbReference>
<dbReference type="InterPro" id="IPR006311">
    <property type="entry name" value="TAT_signal"/>
</dbReference>
<dbReference type="Proteomes" id="UP000004367">
    <property type="component" value="Unassembled WGS sequence"/>
</dbReference>
<comment type="similarity">
    <text evidence="8">Belongs to the DyP-type peroxidase family.</text>
</comment>
<evidence type="ECO:0000259" key="11">
    <source>
        <dbReference type="Pfam" id="PF20628"/>
    </source>
</evidence>
<dbReference type="NCBIfam" id="TIGR01413">
    <property type="entry name" value="Dyp_perox_fam"/>
    <property type="match status" value="1"/>
</dbReference>
<keyword evidence="5" id="KW-0732">Signal</keyword>
<dbReference type="eggNOG" id="COG2837">
    <property type="taxonomic scope" value="Bacteria"/>
</dbReference>
<keyword evidence="2 12" id="KW-0575">Peroxidase</keyword>
<dbReference type="InterPro" id="IPR011008">
    <property type="entry name" value="Dimeric_a/b-barrel"/>
</dbReference>
<dbReference type="PANTHER" id="PTHR30521:SF4">
    <property type="entry name" value="DEFERROCHELATASE"/>
    <property type="match status" value="1"/>
</dbReference>
<dbReference type="InterPro" id="IPR048327">
    <property type="entry name" value="Dyp_perox_N"/>
</dbReference>
<dbReference type="GO" id="GO:0004601">
    <property type="term" value="F:peroxidase activity"/>
    <property type="evidence" value="ECO:0007669"/>
    <property type="project" value="UniProtKB-KW"/>
</dbReference>
<keyword evidence="4" id="KW-0479">Metal-binding</keyword>
<evidence type="ECO:0000256" key="1">
    <source>
        <dbReference type="ARBA" id="ARBA00001970"/>
    </source>
</evidence>
<dbReference type="GO" id="GO:0046872">
    <property type="term" value="F:metal ion binding"/>
    <property type="evidence" value="ECO:0007669"/>
    <property type="project" value="UniProtKB-KW"/>
</dbReference>
<keyword evidence="3" id="KW-0349">Heme</keyword>
<evidence type="ECO:0000256" key="9">
    <source>
        <dbReference type="SAM" id="MobiDB-lite"/>
    </source>
</evidence>
<evidence type="ECO:0000256" key="5">
    <source>
        <dbReference type="ARBA" id="ARBA00022729"/>
    </source>
</evidence>
<evidence type="ECO:0000256" key="7">
    <source>
        <dbReference type="ARBA" id="ARBA00023004"/>
    </source>
</evidence>
<evidence type="ECO:0000256" key="8">
    <source>
        <dbReference type="ARBA" id="ARBA00025737"/>
    </source>
</evidence>
<dbReference type="GO" id="GO:0020037">
    <property type="term" value="F:heme binding"/>
    <property type="evidence" value="ECO:0007669"/>
    <property type="project" value="InterPro"/>
</dbReference>